<evidence type="ECO:0000313" key="3">
    <source>
        <dbReference type="Proteomes" id="UP000663828"/>
    </source>
</evidence>
<proteinExistence type="predicted"/>
<dbReference type="Pfam" id="PF21021">
    <property type="entry name" value="FAF1"/>
    <property type="match status" value="1"/>
</dbReference>
<dbReference type="InterPro" id="IPR050730">
    <property type="entry name" value="UBX_domain-protein"/>
</dbReference>
<dbReference type="InterPro" id="IPR049483">
    <property type="entry name" value="FAF1_2-like_UAS"/>
</dbReference>
<accession>A0A816AUI2</accession>
<dbReference type="Gene3D" id="3.40.30.10">
    <property type="entry name" value="Glutaredoxin"/>
    <property type="match status" value="1"/>
</dbReference>
<dbReference type="SMART" id="SM00594">
    <property type="entry name" value="UAS"/>
    <property type="match status" value="1"/>
</dbReference>
<gene>
    <name evidence="2" type="ORF">XAT740_LOCUS47847</name>
</gene>
<dbReference type="GO" id="GO:0005634">
    <property type="term" value="C:nucleus"/>
    <property type="evidence" value="ECO:0007669"/>
    <property type="project" value="TreeGrafter"/>
</dbReference>
<feature type="domain" description="UAS" evidence="1">
    <location>
        <begin position="30"/>
        <end position="163"/>
    </location>
</feature>
<keyword evidence="3" id="KW-1185">Reference proteome</keyword>
<dbReference type="AlphaFoldDB" id="A0A816AUI2"/>
<evidence type="ECO:0000259" key="1">
    <source>
        <dbReference type="SMART" id="SM00594"/>
    </source>
</evidence>
<dbReference type="GO" id="GO:0005783">
    <property type="term" value="C:endoplasmic reticulum"/>
    <property type="evidence" value="ECO:0007669"/>
    <property type="project" value="TreeGrafter"/>
</dbReference>
<dbReference type="SUPFAM" id="SSF52833">
    <property type="entry name" value="Thioredoxin-like"/>
    <property type="match status" value="1"/>
</dbReference>
<dbReference type="PANTHER" id="PTHR23322">
    <property type="entry name" value="FAS-ASSOCIATED PROTEIN"/>
    <property type="match status" value="1"/>
</dbReference>
<sequence length="477" mass="55803">MDDEIIEDGSDTSDTEVEFDDLGPDLLIDTLLQRFMHRYSACPAFFTDSLREACEKAFSLESCPLLIYIHNDSTVYSNVFCQQVLCSDDIIDYMNEHYIVRPFDVTTRSGREELDNNWRETFHTAFSGKFSIEHCPLLIGVMPISIREVDDSVTLGYRYKLLFKDGHLFRSANKTDHDIVLKILADYREKFNLEDPSSDFISKIDLYWDIALEISEYLTLNDAVNVFSADILSQRLTKLCLNKSTDDAFMRMIQQRINPQQIHAVSVEIPAPSVTFNLSTFTNVTSLHIVRFAGINEFIRQFPKLNSVNLIYKDTGDCRWLYDDIISMENQIKRLKINCDEFDYEFHERNRRTPQYMVNPTIESFSFQFSTKHSSSQKDFSNRKDLMASAIINLMTFISNVRYFHIIIDGHYINALLREFWFKLRRLLDNSSQMKKITLHIPTSGDIKQIQQRLFLLQNVLRSKQRTIDVQVKHYNS</sequence>
<name>A0A816AUI2_ADIRI</name>
<protein>
    <recommendedName>
        <fullName evidence="1">UAS domain-containing protein</fullName>
    </recommendedName>
</protein>
<comment type="caution">
    <text evidence="2">The sequence shown here is derived from an EMBL/GenBank/DDBJ whole genome shotgun (WGS) entry which is preliminary data.</text>
</comment>
<dbReference type="GO" id="GO:0036503">
    <property type="term" value="P:ERAD pathway"/>
    <property type="evidence" value="ECO:0007669"/>
    <property type="project" value="TreeGrafter"/>
</dbReference>
<organism evidence="2 3">
    <name type="scientific">Adineta ricciae</name>
    <name type="common">Rotifer</name>
    <dbReference type="NCBI Taxonomy" id="249248"/>
    <lineage>
        <taxon>Eukaryota</taxon>
        <taxon>Metazoa</taxon>
        <taxon>Spiralia</taxon>
        <taxon>Gnathifera</taxon>
        <taxon>Rotifera</taxon>
        <taxon>Eurotatoria</taxon>
        <taxon>Bdelloidea</taxon>
        <taxon>Adinetida</taxon>
        <taxon>Adinetidae</taxon>
        <taxon>Adineta</taxon>
    </lineage>
</organism>
<dbReference type="PANTHER" id="PTHR23322:SF96">
    <property type="entry name" value="FAS-ASSOCIATED FACTOR 1"/>
    <property type="match status" value="1"/>
</dbReference>
<dbReference type="InterPro" id="IPR006577">
    <property type="entry name" value="UAS"/>
</dbReference>
<dbReference type="Proteomes" id="UP000663828">
    <property type="component" value="Unassembled WGS sequence"/>
</dbReference>
<dbReference type="GO" id="GO:0043130">
    <property type="term" value="F:ubiquitin binding"/>
    <property type="evidence" value="ECO:0007669"/>
    <property type="project" value="TreeGrafter"/>
</dbReference>
<dbReference type="EMBL" id="CAJNOR010006725">
    <property type="protein sequence ID" value="CAF1602212.1"/>
    <property type="molecule type" value="Genomic_DNA"/>
</dbReference>
<evidence type="ECO:0000313" key="2">
    <source>
        <dbReference type="EMBL" id="CAF1602212.1"/>
    </source>
</evidence>
<reference evidence="2" key="1">
    <citation type="submission" date="2021-02" db="EMBL/GenBank/DDBJ databases">
        <authorList>
            <person name="Nowell W R."/>
        </authorList>
    </citation>
    <scope>NUCLEOTIDE SEQUENCE</scope>
</reference>
<dbReference type="InterPro" id="IPR036249">
    <property type="entry name" value="Thioredoxin-like_sf"/>
</dbReference>